<sequence length="250" mass="27090">MIMWLELLIPFFGTTLGSAIVYFIKNKKNELLSRCFSGIASGVMVAASIWSLLIPAMEQEKNILIIVLGIFLGALLLLFLDCIVPHMHPGTNDEEGKESHFKKTTKLVFAVTLHNIPEGMAVGIVLAQAIQTGSIYAALALSIGIAIQNFPEGAILSLPLKSNGCSKHKAFLIGSLSGIVEPIFGYITILFSNWILQCLPFCLSFAAGAMLFVVIEELVPEMAQGKHSNLPTISFLFGFCVMMVLDVILG</sequence>
<accession>A0A413CUX5</accession>
<evidence type="ECO:0000256" key="1">
    <source>
        <dbReference type="ARBA" id="ARBA00004651"/>
    </source>
</evidence>
<gene>
    <name evidence="9" type="ORF">DWV56_04960</name>
</gene>
<dbReference type="GO" id="GO:0005385">
    <property type="term" value="F:zinc ion transmembrane transporter activity"/>
    <property type="evidence" value="ECO:0007669"/>
    <property type="project" value="TreeGrafter"/>
</dbReference>
<evidence type="ECO:0000256" key="7">
    <source>
        <dbReference type="ARBA" id="ARBA00023136"/>
    </source>
</evidence>
<feature type="transmembrane region" description="Helical" evidence="8">
    <location>
        <begin position="63"/>
        <end position="86"/>
    </location>
</feature>
<feature type="transmembrane region" description="Helical" evidence="8">
    <location>
        <begin position="36"/>
        <end position="57"/>
    </location>
</feature>
<organism evidence="9 10">
    <name type="scientific">Holdemanella biformis</name>
    <dbReference type="NCBI Taxonomy" id="1735"/>
    <lineage>
        <taxon>Bacteria</taxon>
        <taxon>Bacillati</taxon>
        <taxon>Bacillota</taxon>
        <taxon>Erysipelotrichia</taxon>
        <taxon>Erysipelotrichales</taxon>
        <taxon>Erysipelotrichaceae</taxon>
        <taxon>Holdemanella</taxon>
    </lineage>
</organism>
<evidence type="ECO:0000313" key="9">
    <source>
        <dbReference type="EMBL" id="RGW75460.1"/>
    </source>
</evidence>
<dbReference type="Pfam" id="PF02535">
    <property type="entry name" value="Zip"/>
    <property type="match status" value="1"/>
</dbReference>
<dbReference type="Proteomes" id="UP000284651">
    <property type="component" value="Unassembled WGS sequence"/>
</dbReference>
<dbReference type="AlphaFoldDB" id="A0A413CUX5"/>
<feature type="transmembrane region" description="Helical" evidence="8">
    <location>
        <begin position="107"/>
        <end position="130"/>
    </location>
</feature>
<comment type="subcellular location">
    <subcellularLocation>
        <location evidence="1">Cell membrane</location>
        <topology evidence="1">Multi-pass membrane protein</topology>
    </subcellularLocation>
</comment>
<dbReference type="EMBL" id="QSAT01000012">
    <property type="protein sequence ID" value="RGW75460.1"/>
    <property type="molecule type" value="Genomic_DNA"/>
</dbReference>
<reference evidence="9 10" key="1">
    <citation type="submission" date="2018-08" db="EMBL/GenBank/DDBJ databases">
        <title>A genome reference for cultivated species of the human gut microbiota.</title>
        <authorList>
            <person name="Zou Y."/>
            <person name="Xue W."/>
            <person name="Luo G."/>
        </authorList>
    </citation>
    <scope>NUCLEOTIDE SEQUENCE [LARGE SCALE GENOMIC DNA]</scope>
    <source>
        <strain evidence="9 10">AF10-31</strain>
    </source>
</reference>
<keyword evidence="6 8" id="KW-1133">Transmembrane helix</keyword>
<keyword evidence="3" id="KW-1003">Cell membrane</keyword>
<feature type="transmembrane region" description="Helical" evidence="8">
    <location>
        <begin position="136"/>
        <end position="158"/>
    </location>
</feature>
<proteinExistence type="inferred from homology"/>
<keyword evidence="4 8" id="KW-0812">Transmembrane</keyword>
<evidence type="ECO:0000256" key="3">
    <source>
        <dbReference type="ARBA" id="ARBA00022475"/>
    </source>
</evidence>
<dbReference type="InterPro" id="IPR003689">
    <property type="entry name" value="ZIP"/>
</dbReference>
<dbReference type="RefSeq" id="WP_118357140.1">
    <property type="nucleotide sequence ID" value="NZ_JAQESM010000002.1"/>
</dbReference>
<name>A0A413CUX5_9FIRM</name>
<comment type="caution">
    <text evidence="9">The sequence shown here is derived from an EMBL/GenBank/DDBJ whole genome shotgun (WGS) entry which is preliminary data.</text>
</comment>
<evidence type="ECO:0000256" key="6">
    <source>
        <dbReference type="ARBA" id="ARBA00022989"/>
    </source>
</evidence>
<evidence type="ECO:0000256" key="8">
    <source>
        <dbReference type="SAM" id="Phobius"/>
    </source>
</evidence>
<evidence type="ECO:0000313" key="10">
    <source>
        <dbReference type="Proteomes" id="UP000284651"/>
    </source>
</evidence>
<dbReference type="GO" id="GO:0005886">
    <property type="term" value="C:plasma membrane"/>
    <property type="evidence" value="ECO:0007669"/>
    <property type="project" value="UniProtKB-SubCell"/>
</dbReference>
<comment type="similarity">
    <text evidence="2">Belongs to the ZIP transporter (TC 2.A.5) family.</text>
</comment>
<evidence type="ECO:0000256" key="2">
    <source>
        <dbReference type="ARBA" id="ARBA00006939"/>
    </source>
</evidence>
<feature type="transmembrane region" description="Helical" evidence="8">
    <location>
        <begin position="170"/>
        <end position="188"/>
    </location>
</feature>
<keyword evidence="5" id="KW-0862">Zinc</keyword>
<evidence type="ECO:0000256" key="5">
    <source>
        <dbReference type="ARBA" id="ARBA00022833"/>
    </source>
</evidence>
<feature type="transmembrane region" description="Helical" evidence="8">
    <location>
        <begin position="6"/>
        <end position="24"/>
    </location>
</feature>
<dbReference type="PANTHER" id="PTHR11040">
    <property type="entry name" value="ZINC/IRON TRANSPORTER"/>
    <property type="match status" value="1"/>
</dbReference>
<dbReference type="PANTHER" id="PTHR11040:SF211">
    <property type="entry name" value="ZINC TRANSPORTER ZIP11"/>
    <property type="match status" value="1"/>
</dbReference>
<feature type="transmembrane region" description="Helical" evidence="8">
    <location>
        <begin position="194"/>
        <end position="215"/>
    </location>
</feature>
<evidence type="ECO:0000256" key="4">
    <source>
        <dbReference type="ARBA" id="ARBA00022692"/>
    </source>
</evidence>
<protein>
    <submittedName>
        <fullName evidence="9">ZIP family metal transporter</fullName>
    </submittedName>
</protein>
<keyword evidence="7 8" id="KW-0472">Membrane</keyword>
<feature type="transmembrane region" description="Helical" evidence="8">
    <location>
        <begin position="227"/>
        <end position="249"/>
    </location>
</feature>